<dbReference type="InterPro" id="IPR027417">
    <property type="entry name" value="P-loop_NTPase"/>
</dbReference>
<evidence type="ECO:0000256" key="5">
    <source>
        <dbReference type="ARBA" id="ARBA00022475"/>
    </source>
</evidence>
<keyword evidence="13 17" id="KW-0472">Membrane</keyword>
<dbReference type="InterPro" id="IPR025669">
    <property type="entry name" value="AAA_dom"/>
</dbReference>
<keyword evidence="22" id="KW-1185">Reference proteome</keyword>
<evidence type="ECO:0000259" key="20">
    <source>
        <dbReference type="Pfam" id="PF13807"/>
    </source>
</evidence>
<feature type="coiled-coil region" evidence="16">
    <location>
        <begin position="271"/>
        <end position="321"/>
    </location>
</feature>
<evidence type="ECO:0000256" key="10">
    <source>
        <dbReference type="ARBA" id="ARBA00022777"/>
    </source>
</evidence>
<dbReference type="STRING" id="749222.Nitsa_1732"/>
<dbReference type="AlphaFoldDB" id="E6X1B6"/>
<dbReference type="GO" id="GO:0005524">
    <property type="term" value="F:ATP binding"/>
    <property type="evidence" value="ECO:0007669"/>
    <property type="project" value="UniProtKB-KW"/>
</dbReference>
<dbReference type="Gene3D" id="3.40.50.300">
    <property type="entry name" value="P-loop containing nucleotide triphosphate hydrolases"/>
    <property type="match status" value="1"/>
</dbReference>
<keyword evidence="7 21" id="KW-0808">Transferase</keyword>
<dbReference type="eggNOG" id="COG3206">
    <property type="taxonomic scope" value="Bacteria"/>
</dbReference>
<evidence type="ECO:0000259" key="18">
    <source>
        <dbReference type="Pfam" id="PF02706"/>
    </source>
</evidence>
<evidence type="ECO:0000256" key="6">
    <source>
        <dbReference type="ARBA" id="ARBA00022519"/>
    </source>
</evidence>
<dbReference type="Pfam" id="PF02706">
    <property type="entry name" value="Wzz"/>
    <property type="match status" value="1"/>
</dbReference>
<feature type="transmembrane region" description="Helical" evidence="17">
    <location>
        <begin position="488"/>
        <end position="507"/>
    </location>
</feature>
<comment type="catalytic activity">
    <reaction evidence="15">
        <text>L-tyrosyl-[protein] + ATP = O-phospho-L-tyrosyl-[protein] + ADP + H(+)</text>
        <dbReference type="Rhea" id="RHEA:10596"/>
        <dbReference type="Rhea" id="RHEA-COMP:10136"/>
        <dbReference type="Rhea" id="RHEA-COMP:20101"/>
        <dbReference type="ChEBI" id="CHEBI:15378"/>
        <dbReference type="ChEBI" id="CHEBI:30616"/>
        <dbReference type="ChEBI" id="CHEBI:46858"/>
        <dbReference type="ChEBI" id="CHEBI:61978"/>
        <dbReference type="ChEBI" id="CHEBI:456216"/>
        <dbReference type="EC" id="2.7.10.2"/>
    </reaction>
</comment>
<evidence type="ECO:0000259" key="19">
    <source>
        <dbReference type="Pfam" id="PF13614"/>
    </source>
</evidence>
<dbReference type="InterPro" id="IPR005702">
    <property type="entry name" value="Wzc-like_C"/>
</dbReference>
<keyword evidence="11" id="KW-0067">ATP-binding</keyword>
<dbReference type="GO" id="GO:0005886">
    <property type="term" value="C:plasma membrane"/>
    <property type="evidence" value="ECO:0007669"/>
    <property type="project" value="UniProtKB-SubCell"/>
</dbReference>
<reference evidence="21 22" key="1">
    <citation type="journal article" date="2011" name="Stand. Genomic Sci.">
        <title>Complete genome sequence of Nitratifractor salsuginis type strain (E9I37-1).</title>
        <authorList>
            <person name="Anderson I."/>
            <person name="Sikorski J."/>
            <person name="Zeytun A."/>
            <person name="Nolan M."/>
            <person name="Lapidus A."/>
            <person name="Lucas S."/>
            <person name="Hammon N."/>
            <person name="Deshpande S."/>
            <person name="Cheng J.F."/>
            <person name="Tapia R."/>
            <person name="Han C."/>
            <person name="Goodwin L."/>
            <person name="Pitluck S."/>
            <person name="Liolios K."/>
            <person name="Pagani I."/>
            <person name="Ivanova N."/>
            <person name="Huntemann M."/>
            <person name="Mavromatis K."/>
            <person name="Ovchinikova G."/>
            <person name="Pati A."/>
            <person name="Chen A."/>
            <person name="Palaniappan K."/>
            <person name="Land M."/>
            <person name="Hauser L."/>
            <person name="Brambilla E.M."/>
            <person name="Ngatchou-Djao O.D."/>
            <person name="Rohde M."/>
            <person name="Tindall B.J."/>
            <person name="Goker M."/>
            <person name="Detter J.C."/>
            <person name="Woyke T."/>
            <person name="Bristow J."/>
            <person name="Eisen J.A."/>
            <person name="Markowitz V."/>
            <person name="Hugenholtz P."/>
            <person name="Klenk H.P."/>
            <person name="Kyrpides N.C."/>
        </authorList>
    </citation>
    <scope>NUCLEOTIDE SEQUENCE [LARGE SCALE GENOMIC DNA]</scope>
    <source>
        <strain evidence="22">DSM 16511 / JCM 12458 / E9I37-1</strain>
    </source>
</reference>
<dbReference type="HOGENOM" id="CLU_009912_6_0_7"/>
<dbReference type="PANTHER" id="PTHR32309:SF13">
    <property type="entry name" value="FERRIC ENTEROBACTIN TRANSPORT PROTEIN FEPE"/>
    <property type="match status" value="1"/>
</dbReference>
<evidence type="ECO:0000256" key="1">
    <source>
        <dbReference type="ARBA" id="ARBA00004429"/>
    </source>
</evidence>
<feature type="domain" description="AAA" evidence="19">
    <location>
        <begin position="574"/>
        <end position="702"/>
    </location>
</feature>
<evidence type="ECO:0000256" key="14">
    <source>
        <dbReference type="ARBA" id="ARBA00023137"/>
    </source>
</evidence>
<dbReference type="EC" id="2.7.10.2" evidence="4"/>
<dbReference type="Pfam" id="PF13807">
    <property type="entry name" value="GNVR"/>
    <property type="match status" value="1"/>
</dbReference>
<dbReference type="Proteomes" id="UP000008633">
    <property type="component" value="Chromosome"/>
</dbReference>
<evidence type="ECO:0000256" key="3">
    <source>
        <dbReference type="ARBA" id="ARBA00008883"/>
    </source>
</evidence>
<comment type="similarity">
    <text evidence="3">Belongs to the etk/wzc family.</text>
</comment>
<evidence type="ECO:0000313" key="21">
    <source>
        <dbReference type="EMBL" id="ADV46978.1"/>
    </source>
</evidence>
<dbReference type="NCBIfam" id="TIGR01007">
    <property type="entry name" value="eps_fam"/>
    <property type="match status" value="1"/>
</dbReference>
<keyword evidence="9" id="KW-0547">Nucleotide-binding</keyword>
<dbReference type="OrthoDB" id="9812433at2"/>
<evidence type="ECO:0000256" key="17">
    <source>
        <dbReference type="SAM" id="Phobius"/>
    </source>
</evidence>
<evidence type="ECO:0000256" key="2">
    <source>
        <dbReference type="ARBA" id="ARBA00007316"/>
    </source>
</evidence>
<feature type="domain" description="Polysaccharide chain length determinant N-terminal" evidence="18">
    <location>
        <begin position="12"/>
        <end position="105"/>
    </location>
</feature>
<dbReference type="GO" id="GO:0042802">
    <property type="term" value="F:identical protein binding"/>
    <property type="evidence" value="ECO:0007669"/>
    <property type="project" value="UniProtKB-ARBA"/>
</dbReference>
<evidence type="ECO:0000256" key="8">
    <source>
        <dbReference type="ARBA" id="ARBA00022692"/>
    </source>
</evidence>
<reference evidence="22" key="2">
    <citation type="submission" date="2011-01" db="EMBL/GenBank/DDBJ databases">
        <title>The complete genome of Nitratifractor salsuginis DSM 16511.</title>
        <authorList>
            <consortium name="US DOE Joint Genome Institute (JGI-PGF)"/>
            <person name="Lucas S."/>
            <person name="Copeland A."/>
            <person name="Lapidus A."/>
            <person name="Bruce D."/>
            <person name="Goodwin L."/>
            <person name="Pitluck S."/>
            <person name="Kyrpides N."/>
            <person name="Mavromatis K."/>
            <person name="Ivanova N."/>
            <person name="Mikhailova N."/>
            <person name="Zeytun A."/>
            <person name="Detter J.C."/>
            <person name="Tapia R."/>
            <person name="Han C."/>
            <person name="Land M."/>
            <person name="Hauser L."/>
            <person name="Markowitz V."/>
            <person name="Cheng J.-F."/>
            <person name="Hugenholtz P."/>
            <person name="Woyke T."/>
            <person name="Wu D."/>
            <person name="Tindall B."/>
            <person name="Schuetze A."/>
            <person name="Brambilla E."/>
            <person name="Klenk H.-P."/>
            <person name="Eisen J.A."/>
        </authorList>
    </citation>
    <scope>NUCLEOTIDE SEQUENCE [LARGE SCALE GENOMIC DNA]</scope>
    <source>
        <strain evidence="22">DSM 16511 / JCM 12458 / E9I37-1</strain>
    </source>
</reference>
<evidence type="ECO:0000256" key="4">
    <source>
        <dbReference type="ARBA" id="ARBA00011903"/>
    </source>
</evidence>
<dbReference type="SUPFAM" id="SSF52540">
    <property type="entry name" value="P-loop containing nucleoside triphosphate hydrolases"/>
    <property type="match status" value="1"/>
</dbReference>
<keyword evidence="8 17" id="KW-0812">Transmembrane</keyword>
<comment type="similarity">
    <text evidence="2">Belongs to the CpsD/CapB family.</text>
</comment>
<accession>E6X1B6</accession>
<evidence type="ECO:0000313" key="22">
    <source>
        <dbReference type="Proteomes" id="UP000008633"/>
    </source>
</evidence>
<dbReference type="EMBL" id="CP002452">
    <property type="protein sequence ID" value="ADV46978.1"/>
    <property type="molecule type" value="Genomic_DNA"/>
</dbReference>
<keyword evidence="14" id="KW-0829">Tyrosine-protein kinase</keyword>
<dbReference type="KEGG" id="nsa:Nitsa_1732"/>
<evidence type="ECO:0000256" key="16">
    <source>
        <dbReference type="SAM" id="Coils"/>
    </source>
</evidence>
<dbReference type="GO" id="GO:0004715">
    <property type="term" value="F:non-membrane spanning protein tyrosine kinase activity"/>
    <property type="evidence" value="ECO:0007669"/>
    <property type="project" value="UniProtKB-EC"/>
</dbReference>
<dbReference type="CDD" id="cd05387">
    <property type="entry name" value="BY-kinase"/>
    <property type="match status" value="1"/>
</dbReference>
<dbReference type="InterPro" id="IPR050445">
    <property type="entry name" value="Bact_polysacc_biosynth/exp"/>
</dbReference>
<comment type="subcellular location">
    <subcellularLocation>
        <location evidence="1">Cell inner membrane</location>
        <topology evidence="1">Multi-pass membrane protein</topology>
    </subcellularLocation>
</comment>
<feature type="transmembrane region" description="Helical" evidence="17">
    <location>
        <begin position="28"/>
        <end position="47"/>
    </location>
</feature>
<dbReference type="eggNOG" id="COG0489">
    <property type="taxonomic scope" value="Bacteria"/>
</dbReference>
<dbReference type="InterPro" id="IPR003856">
    <property type="entry name" value="LPS_length_determ_N"/>
</dbReference>
<evidence type="ECO:0000256" key="9">
    <source>
        <dbReference type="ARBA" id="ARBA00022741"/>
    </source>
</evidence>
<organism evidence="21 22">
    <name type="scientific">Nitratifractor salsuginis (strain DSM 16511 / JCM 12458 / E9I37-1)</name>
    <dbReference type="NCBI Taxonomy" id="749222"/>
    <lineage>
        <taxon>Bacteria</taxon>
        <taxon>Pseudomonadati</taxon>
        <taxon>Campylobacterota</taxon>
        <taxon>Epsilonproteobacteria</taxon>
        <taxon>Campylobacterales</taxon>
        <taxon>Sulfurovaceae</taxon>
        <taxon>Nitratifractor</taxon>
    </lineage>
</organism>
<dbReference type="InterPro" id="IPR032807">
    <property type="entry name" value="GNVR"/>
</dbReference>
<evidence type="ECO:0000256" key="13">
    <source>
        <dbReference type="ARBA" id="ARBA00023136"/>
    </source>
</evidence>
<evidence type="ECO:0000256" key="11">
    <source>
        <dbReference type="ARBA" id="ARBA00022840"/>
    </source>
</evidence>
<keyword evidence="12 17" id="KW-1133">Transmembrane helix</keyword>
<dbReference type="FunFam" id="3.40.50.300:FF:000527">
    <property type="entry name" value="Tyrosine-protein kinase etk"/>
    <property type="match status" value="1"/>
</dbReference>
<evidence type="ECO:0000256" key="15">
    <source>
        <dbReference type="ARBA" id="ARBA00051245"/>
    </source>
</evidence>
<dbReference type="Pfam" id="PF13614">
    <property type="entry name" value="AAA_31"/>
    <property type="match status" value="1"/>
</dbReference>
<dbReference type="PANTHER" id="PTHR32309">
    <property type="entry name" value="TYROSINE-PROTEIN KINASE"/>
    <property type="match status" value="1"/>
</dbReference>
<evidence type="ECO:0000256" key="12">
    <source>
        <dbReference type="ARBA" id="ARBA00022989"/>
    </source>
</evidence>
<keyword evidence="5" id="KW-1003">Cell membrane</keyword>
<name>E6X1B6_NITSE</name>
<proteinExistence type="inferred from homology"/>
<gene>
    <name evidence="21" type="ordered locus">Nitsa_1732</name>
</gene>
<dbReference type="RefSeq" id="WP_013554663.1">
    <property type="nucleotide sequence ID" value="NC_014935.1"/>
</dbReference>
<keyword evidence="6" id="KW-0997">Cell inner membrane</keyword>
<feature type="domain" description="Tyrosine-protein kinase G-rich" evidence="20">
    <location>
        <begin position="431"/>
        <end position="509"/>
    </location>
</feature>
<protein>
    <recommendedName>
        <fullName evidence="4">non-specific protein-tyrosine kinase</fullName>
        <ecNumber evidence="4">2.7.10.2</ecNumber>
    </recommendedName>
</protein>
<sequence>MNKTVHTQKDEDELDLRQLITTVWRHRWVIAISTILGLLISAYVAYFKPNIYQTTATVEVQVKNPWGWGQRSAVNVALTGGTVSSLATETKIIRSRFVVAKALKQVDFAHHYFVKHGFKLKELYKKSPFTVELTRGYGIFFTLYPMDENRFRLEAKLPGGGHYSAVHHYGKEVRTSHFTLVVRRKPGDKLKEDHYFFRVDNPRKLPAQLSGRVDAKPAGKRASIIEISFNDTVPLRDQEFTNALAKAYLEQNIERRTLEAEKTLEFIDSQLKTLAENLKISAANLERFQRKNKTIDIDKKVERLSKELGEYEAQLATLQLQGDILDSMLKKVRKGKNLETLTLAGLGVEDDSLAGIIGNLREAILKRKELLRDYTSAYPEVKKLTSRINQLRQIIIQSVGNLYHSIREKEKFLQAHMDKLRRQLASLPEDQRNFLALQRRFASNEKFYSYLMEKKTETEIRKASTVSANRILDTALYPSSPVRPKRKIILIVGLLLGLIAGIAYAFIRELLNDKIYSEEEISEATQVPKLGVVPLFPKNAPEMVVLEDPKSAAAEAFRSIRTNLLFMNPRENGQVVAVTSTIEGEGKTTICTNLGAIMAMAGKRVIILNLDMRKPTLHQKMNLSNQKGMSNLLSGHAKLQEVIQKSRIENLDIIPSGPTPPNPSELIGGVILPEALKVLRQHYDVVMLDTPPVGLVTDARLIMRLSDITIYLFKAGYSRKPFVKLMNELYQANGNKGLGYILNAFNPKHHAGYAYGYGYGYAYGYGYYGEEDKKGRKKKK</sequence>
<evidence type="ECO:0000256" key="7">
    <source>
        <dbReference type="ARBA" id="ARBA00022679"/>
    </source>
</evidence>
<keyword evidence="10" id="KW-0418">Kinase</keyword>
<keyword evidence="16" id="KW-0175">Coiled coil</keyword>